<keyword evidence="3" id="KW-1185">Reference proteome</keyword>
<name>A0A517YUE0_9BACT</name>
<dbReference type="RefSeq" id="WP_145077210.1">
    <property type="nucleotide sequence ID" value="NZ_CP036425.1"/>
</dbReference>
<evidence type="ECO:0000256" key="1">
    <source>
        <dbReference type="SAM" id="MobiDB-lite"/>
    </source>
</evidence>
<sequence length="115" mass="13109">MTENSPWPEMAIRGMFDKRASSTEANSSRNLEDRIDRLSLVCMAMWSLLQDKTDLSEHDLLERVRVIDLMDGNEDGKATRTVSKCSACNRTMSQRHQRCMYCGADKLVSSAFDKI</sequence>
<dbReference type="KEGG" id="pcor:KS4_18990"/>
<feature type="region of interest" description="Disordered" evidence="1">
    <location>
        <begin position="1"/>
        <end position="28"/>
    </location>
</feature>
<proteinExistence type="predicted"/>
<accession>A0A517YUE0</accession>
<reference evidence="2 3" key="1">
    <citation type="submission" date="2019-02" db="EMBL/GenBank/DDBJ databases">
        <title>Deep-cultivation of Planctomycetes and their phenomic and genomic characterization uncovers novel biology.</title>
        <authorList>
            <person name="Wiegand S."/>
            <person name="Jogler M."/>
            <person name="Boedeker C."/>
            <person name="Pinto D."/>
            <person name="Vollmers J."/>
            <person name="Rivas-Marin E."/>
            <person name="Kohn T."/>
            <person name="Peeters S.H."/>
            <person name="Heuer A."/>
            <person name="Rast P."/>
            <person name="Oberbeckmann S."/>
            <person name="Bunk B."/>
            <person name="Jeske O."/>
            <person name="Meyerdierks A."/>
            <person name="Storesund J.E."/>
            <person name="Kallscheuer N."/>
            <person name="Luecker S."/>
            <person name="Lage O.M."/>
            <person name="Pohl T."/>
            <person name="Merkel B.J."/>
            <person name="Hornburger P."/>
            <person name="Mueller R.-W."/>
            <person name="Bruemmer F."/>
            <person name="Labrenz M."/>
            <person name="Spormann A.M."/>
            <person name="Op den Camp H."/>
            <person name="Overmann J."/>
            <person name="Amann R."/>
            <person name="Jetten M.S.M."/>
            <person name="Mascher T."/>
            <person name="Medema M.H."/>
            <person name="Devos D.P."/>
            <person name="Kaster A.-K."/>
            <person name="Ovreas L."/>
            <person name="Rohde M."/>
            <person name="Galperin M.Y."/>
            <person name="Jogler C."/>
        </authorList>
    </citation>
    <scope>NUCLEOTIDE SEQUENCE [LARGE SCALE GENOMIC DNA]</scope>
    <source>
        <strain evidence="2 3">KS4</strain>
    </source>
</reference>
<evidence type="ECO:0000313" key="2">
    <source>
        <dbReference type="EMBL" id="QDU33841.1"/>
    </source>
</evidence>
<dbReference type="EMBL" id="CP036425">
    <property type="protein sequence ID" value="QDU33841.1"/>
    <property type="molecule type" value="Genomic_DNA"/>
</dbReference>
<dbReference type="OrthoDB" id="6402077at2"/>
<dbReference type="Proteomes" id="UP000317369">
    <property type="component" value="Chromosome"/>
</dbReference>
<protein>
    <submittedName>
        <fullName evidence="2">Uncharacterized protein</fullName>
    </submittedName>
</protein>
<evidence type="ECO:0000313" key="3">
    <source>
        <dbReference type="Proteomes" id="UP000317369"/>
    </source>
</evidence>
<dbReference type="AlphaFoldDB" id="A0A517YUE0"/>
<gene>
    <name evidence="2" type="ORF">KS4_18990</name>
</gene>
<organism evidence="2 3">
    <name type="scientific">Poriferisphaera corsica</name>
    <dbReference type="NCBI Taxonomy" id="2528020"/>
    <lineage>
        <taxon>Bacteria</taxon>
        <taxon>Pseudomonadati</taxon>
        <taxon>Planctomycetota</taxon>
        <taxon>Phycisphaerae</taxon>
        <taxon>Phycisphaerales</taxon>
        <taxon>Phycisphaeraceae</taxon>
        <taxon>Poriferisphaera</taxon>
    </lineage>
</organism>